<dbReference type="InterPro" id="IPR050266">
    <property type="entry name" value="AB_hydrolase_sf"/>
</dbReference>
<protein>
    <submittedName>
        <fullName evidence="2">Pimeloyl-ACP methyl ester carboxylesterase</fullName>
    </submittedName>
</protein>
<dbReference type="GO" id="GO:0016020">
    <property type="term" value="C:membrane"/>
    <property type="evidence" value="ECO:0007669"/>
    <property type="project" value="TreeGrafter"/>
</dbReference>
<dbReference type="Gene3D" id="3.40.50.1820">
    <property type="entry name" value="alpha/beta hydrolase"/>
    <property type="match status" value="1"/>
</dbReference>
<dbReference type="InterPro" id="IPR029058">
    <property type="entry name" value="AB_hydrolase_fold"/>
</dbReference>
<sequence length="306" mass="34036">MIFWLLVLVAVLVWAFPILAERSRKVMNDAARSDAPGHFAELSQGTTHYRWYGGDRGPVAVCVHGLTTPSFVWDAIALRLVRQGFRVLVYDLYGRGYSDRPPGRQNDAFFIRQLEDLLADQTVADDITLFGYSMGGAIASGFAAKHPNRLRQLVLVAPAGFGGFPTGFLQQIRDYPALGDRLAHALFPRRHRAACDALAQKHPHLAEAAQAQADQVTWQGFIPGVLSSLRYVLRDEMEREHRKLFKEEMHVISIWAAADEVIPLAGMGNLTKWNRRAVQVQVEGATHLLPMTHPDAVCRAFADAAD</sequence>
<reference evidence="2 3" key="1">
    <citation type="submission" date="2016-10" db="EMBL/GenBank/DDBJ databases">
        <authorList>
            <person name="de Groot N.N."/>
        </authorList>
    </citation>
    <scope>NUCLEOTIDE SEQUENCE [LARGE SCALE GENOMIC DNA]</scope>
    <source>
        <strain evidence="2 3">DSM 29619</strain>
    </source>
</reference>
<keyword evidence="3" id="KW-1185">Reference proteome</keyword>
<dbReference type="SUPFAM" id="SSF53474">
    <property type="entry name" value="alpha/beta-Hydrolases"/>
    <property type="match status" value="1"/>
</dbReference>
<organism evidence="2 3">
    <name type="scientific">Pseudooceanicola nitratireducens</name>
    <dbReference type="NCBI Taxonomy" id="517719"/>
    <lineage>
        <taxon>Bacteria</taxon>
        <taxon>Pseudomonadati</taxon>
        <taxon>Pseudomonadota</taxon>
        <taxon>Alphaproteobacteria</taxon>
        <taxon>Rhodobacterales</taxon>
        <taxon>Paracoccaceae</taxon>
        <taxon>Pseudooceanicola</taxon>
    </lineage>
</organism>
<name>A0A1I1I499_9RHOB</name>
<dbReference type="PANTHER" id="PTHR43798">
    <property type="entry name" value="MONOACYLGLYCEROL LIPASE"/>
    <property type="match status" value="1"/>
</dbReference>
<dbReference type="InterPro" id="IPR000073">
    <property type="entry name" value="AB_hydrolase_1"/>
</dbReference>
<proteinExistence type="predicted"/>
<dbReference type="Pfam" id="PF00561">
    <property type="entry name" value="Abhydrolase_1"/>
    <property type="match status" value="1"/>
</dbReference>
<dbReference type="PANTHER" id="PTHR43798:SF33">
    <property type="entry name" value="HYDROLASE, PUTATIVE (AFU_ORTHOLOGUE AFUA_2G14860)-RELATED"/>
    <property type="match status" value="1"/>
</dbReference>
<dbReference type="AlphaFoldDB" id="A0A1I1I499"/>
<evidence type="ECO:0000259" key="1">
    <source>
        <dbReference type="Pfam" id="PF00561"/>
    </source>
</evidence>
<dbReference type="PRINTS" id="PR00111">
    <property type="entry name" value="ABHYDROLASE"/>
</dbReference>
<dbReference type="STRING" id="517719.SAMN05421762_0486"/>
<gene>
    <name evidence="2" type="ORF">SAMN05421762_0486</name>
</gene>
<evidence type="ECO:0000313" key="3">
    <source>
        <dbReference type="Proteomes" id="UP000231644"/>
    </source>
</evidence>
<dbReference type="Proteomes" id="UP000231644">
    <property type="component" value="Unassembled WGS sequence"/>
</dbReference>
<evidence type="ECO:0000313" key="2">
    <source>
        <dbReference type="EMBL" id="SFC30865.1"/>
    </source>
</evidence>
<dbReference type="EMBL" id="FOLX01000001">
    <property type="protein sequence ID" value="SFC30865.1"/>
    <property type="molecule type" value="Genomic_DNA"/>
</dbReference>
<dbReference type="RefSeq" id="WP_244525503.1">
    <property type="nucleotide sequence ID" value="NZ_CAXQIN010000024.1"/>
</dbReference>
<feature type="domain" description="AB hydrolase-1" evidence="1">
    <location>
        <begin position="61"/>
        <end position="294"/>
    </location>
</feature>
<accession>A0A1I1I499</accession>